<keyword evidence="1" id="KW-0812">Transmembrane</keyword>
<organism evidence="2 3">
    <name type="scientific">Meganyctiphanes norvegica</name>
    <name type="common">Northern krill</name>
    <name type="synonym">Thysanopoda norvegica</name>
    <dbReference type="NCBI Taxonomy" id="48144"/>
    <lineage>
        <taxon>Eukaryota</taxon>
        <taxon>Metazoa</taxon>
        <taxon>Ecdysozoa</taxon>
        <taxon>Arthropoda</taxon>
        <taxon>Crustacea</taxon>
        <taxon>Multicrustacea</taxon>
        <taxon>Malacostraca</taxon>
        <taxon>Eumalacostraca</taxon>
        <taxon>Eucarida</taxon>
        <taxon>Euphausiacea</taxon>
        <taxon>Euphausiidae</taxon>
        <taxon>Meganyctiphanes</taxon>
    </lineage>
</organism>
<evidence type="ECO:0000313" key="3">
    <source>
        <dbReference type="Proteomes" id="UP001497623"/>
    </source>
</evidence>
<proteinExistence type="predicted"/>
<evidence type="ECO:0000256" key="1">
    <source>
        <dbReference type="SAM" id="Phobius"/>
    </source>
</evidence>
<comment type="caution">
    <text evidence="2">The sequence shown here is derived from an EMBL/GenBank/DDBJ whole genome shotgun (WGS) entry which is preliminary data.</text>
</comment>
<keyword evidence="3" id="KW-1185">Reference proteome</keyword>
<reference evidence="2 3" key="1">
    <citation type="submission" date="2024-05" db="EMBL/GenBank/DDBJ databases">
        <authorList>
            <person name="Wallberg A."/>
        </authorList>
    </citation>
    <scope>NUCLEOTIDE SEQUENCE [LARGE SCALE GENOMIC DNA]</scope>
</reference>
<protein>
    <submittedName>
        <fullName evidence="2">Uncharacterized protein</fullName>
    </submittedName>
</protein>
<dbReference type="Proteomes" id="UP001497623">
    <property type="component" value="Unassembled WGS sequence"/>
</dbReference>
<feature type="transmembrane region" description="Helical" evidence="1">
    <location>
        <begin position="12"/>
        <end position="33"/>
    </location>
</feature>
<dbReference type="EMBL" id="CAXKWB010067433">
    <property type="protein sequence ID" value="CAL4190971.1"/>
    <property type="molecule type" value="Genomic_DNA"/>
</dbReference>
<feature type="non-terminal residue" evidence="2">
    <location>
        <position position="1"/>
    </location>
</feature>
<keyword evidence="1" id="KW-0472">Membrane</keyword>
<dbReference type="AlphaFoldDB" id="A0AAV2SGQ2"/>
<sequence length="185" mass="20981">KNASVVRRPWSLVSIYFQPYEILFSCFWVLLYAQISEPSWLELMSLPVFHFLYSYTISKPEIITSVKNRSYLWDSDEAVSVWVDTQLGKESSFQSPTDSQEDTAAASTSHLQECLQELKRDVAITKAKNLVKDFPEISMQMITHIIRGMSPSQRAETLKALTNVELLQASQADPTTPDLPEASTN</sequence>
<name>A0AAV2SGQ2_MEGNR</name>
<gene>
    <name evidence="2" type="ORF">MNOR_LOCUS36543</name>
</gene>
<keyword evidence="1" id="KW-1133">Transmembrane helix</keyword>
<accession>A0AAV2SGQ2</accession>
<evidence type="ECO:0000313" key="2">
    <source>
        <dbReference type="EMBL" id="CAL4190971.1"/>
    </source>
</evidence>